<evidence type="ECO:0000313" key="3">
    <source>
        <dbReference type="Proteomes" id="UP000647183"/>
    </source>
</evidence>
<keyword evidence="3" id="KW-1185">Reference proteome</keyword>
<dbReference type="InterPro" id="IPR029068">
    <property type="entry name" value="Glyas_Bleomycin-R_OHBP_Dase"/>
</dbReference>
<dbReference type="Proteomes" id="UP000647183">
    <property type="component" value="Unassembled WGS sequence"/>
</dbReference>
<gene>
    <name evidence="2" type="ORF">H9645_06570</name>
</gene>
<dbReference type="InterPro" id="IPR052164">
    <property type="entry name" value="Anthracycline_SecMetBiosynth"/>
</dbReference>
<dbReference type="SUPFAM" id="SSF54593">
    <property type="entry name" value="Glyoxalase/Bleomycin resistance protein/Dihydroxybiphenyl dioxygenase"/>
    <property type="match status" value="1"/>
</dbReference>
<dbReference type="RefSeq" id="WP_191728988.1">
    <property type="nucleotide sequence ID" value="NZ_JACSQJ010000002.1"/>
</dbReference>
<name>A0ABR8UI39_9GAMM</name>
<organism evidence="2 3">
    <name type="scientific">Luteimonas colneyensis</name>
    <dbReference type="NCBI Taxonomy" id="2762230"/>
    <lineage>
        <taxon>Bacteria</taxon>
        <taxon>Pseudomonadati</taxon>
        <taxon>Pseudomonadota</taxon>
        <taxon>Gammaproteobacteria</taxon>
        <taxon>Lysobacterales</taxon>
        <taxon>Lysobacteraceae</taxon>
        <taxon>Luteimonas</taxon>
    </lineage>
</organism>
<dbReference type="PANTHER" id="PTHR33993:SF1">
    <property type="entry name" value="GLYOXALASE FAMILY PROTEIN"/>
    <property type="match status" value="1"/>
</dbReference>
<dbReference type="PROSITE" id="PS51819">
    <property type="entry name" value="VOC"/>
    <property type="match status" value="1"/>
</dbReference>
<accession>A0ABR8UI39</accession>
<dbReference type="EMBL" id="JACSQJ010000002">
    <property type="protein sequence ID" value="MBD7987692.1"/>
    <property type="molecule type" value="Genomic_DNA"/>
</dbReference>
<dbReference type="Pfam" id="PF00903">
    <property type="entry name" value="Glyoxalase"/>
    <property type="match status" value="1"/>
</dbReference>
<reference evidence="2 3" key="1">
    <citation type="submission" date="2020-08" db="EMBL/GenBank/DDBJ databases">
        <title>A Genomic Blueprint of the Chicken Gut Microbiome.</title>
        <authorList>
            <person name="Gilroy R."/>
            <person name="Ravi A."/>
            <person name="Getino M."/>
            <person name="Pursley I."/>
            <person name="Horton D.L."/>
            <person name="Alikhan N.-F."/>
            <person name="Baker D."/>
            <person name="Gharbi K."/>
            <person name="Hall N."/>
            <person name="Watson M."/>
            <person name="Adriaenssens E.M."/>
            <person name="Foster-Nyarko E."/>
            <person name="Jarju S."/>
            <person name="Secka A."/>
            <person name="Antonio M."/>
            <person name="Oren A."/>
            <person name="Chaudhuri R."/>
            <person name="La Ragione R.M."/>
            <person name="Hildebrand F."/>
            <person name="Pallen M.J."/>
        </authorList>
    </citation>
    <scope>NUCLEOTIDE SEQUENCE [LARGE SCALE GENOMIC DNA]</scope>
    <source>
        <strain evidence="2 3">Sa2BVA3</strain>
    </source>
</reference>
<dbReference type="Gene3D" id="3.10.180.10">
    <property type="entry name" value="2,3-Dihydroxybiphenyl 1,2-Dioxygenase, domain 1"/>
    <property type="match status" value="1"/>
</dbReference>
<protein>
    <submittedName>
        <fullName evidence="2">VOC family protein</fullName>
    </submittedName>
</protein>
<feature type="domain" description="VOC" evidence="1">
    <location>
        <begin position="6"/>
        <end position="116"/>
    </location>
</feature>
<dbReference type="InterPro" id="IPR004360">
    <property type="entry name" value="Glyas_Fos-R_dOase_dom"/>
</dbReference>
<sequence>MPRHEKINYVEFASLDLAASKRFFASAFGWSFEDYGPDYAAFSDEGLDGGFFRAEAAGRTERGSALVVLYSDALEATLSKVEAAGGEVVKPIFDFPGGRRFHFLEPGGNELAVWGEAAAKGDVP</sequence>
<evidence type="ECO:0000259" key="1">
    <source>
        <dbReference type="PROSITE" id="PS51819"/>
    </source>
</evidence>
<dbReference type="InterPro" id="IPR037523">
    <property type="entry name" value="VOC_core"/>
</dbReference>
<evidence type="ECO:0000313" key="2">
    <source>
        <dbReference type="EMBL" id="MBD7987692.1"/>
    </source>
</evidence>
<proteinExistence type="predicted"/>
<comment type="caution">
    <text evidence="2">The sequence shown here is derived from an EMBL/GenBank/DDBJ whole genome shotgun (WGS) entry which is preliminary data.</text>
</comment>
<dbReference type="PANTHER" id="PTHR33993">
    <property type="entry name" value="GLYOXALASE-RELATED"/>
    <property type="match status" value="1"/>
</dbReference>
<dbReference type="CDD" id="cd07247">
    <property type="entry name" value="SgaA_N_like"/>
    <property type="match status" value="1"/>
</dbReference>